<dbReference type="InterPro" id="IPR003018">
    <property type="entry name" value="GAF"/>
</dbReference>
<dbReference type="Gene3D" id="3.30.565.10">
    <property type="entry name" value="Histidine kinase-like ATPase, C-terminal domain"/>
    <property type="match status" value="1"/>
</dbReference>
<evidence type="ECO:0000259" key="7">
    <source>
        <dbReference type="PROSITE" id="PS50109"/>
    </source>
</evidence>
<dbReference type="InterPro" id="IPR029016">
    <property type="entry name" value="GAF-like_dom_sf"/>
</dbReference>
<proteinExistence type="predicted"/>
<dbReference type="Gene3D" id="3.30.450.40">
    <property type="match status" value="1"/>
</dbReference>
<dbReference type="CDD" id="cd00082">
    <property type="entry name" value="HisKA"/>
    <property type="match status" value="1"/>
</dbReference>
<evidence type="ECO:0000256" key="6">
    <source>
        <dbReference type="ARBA" id="ARBA00023012"/>
    </source>
</evidence>
<feature type="domain" description="Histidine kinase" evidence="7">
    <location>
        <begin position="180"/>
        <end position="392"/>
    </location>
</feature>
<dbReference type="Gene3D" id="1.10.287.130">
    <property type="match status" value="1"/>
</dbReference>
<dbReference type="InterPro" id="IPR003661">
    <property type="entry name" value="HisK_dim/P_dom"/>
</dbReference>
<reference evidence="8 9" key="1">
    <citation type="journal article" date="2020" name="Microorganisms">
        <title>Osmotic Adaptation and Compatible Solute Biosynthesis of Phototrophic Bacteria as Revealed from Genome Analyses.</title>
        <authorList>
            <person name="Imhoff J.F."/>
            <person name="Rahn T."/>
            <person name="Kunzel S."/>
            <person name="Keller A."/>
            <person name="Neulinger S.C."/>
        </authorList>
    </citation>
    <scope>NUCLEOTIDE SEQUENCE [LARGE SCALE GENOMIC DNA]</scope>
    <source>
        <strain evidence="8 9">DSM 15382</strain>
    </source>
</reference>
<dbReference type="SMART" id="SM00065">
    <property type="entry name" value="GAF"/>
    <property type="match status" value="1"/>
</dbReference>
<accession>A0ABS1D0E0</accession>
<evidence type="ECO:0000313" key="9">
    <source>
        <dbReference type="Proteomes" id="UP000697995"/>
    </source>
</evidence>
<dbReference type="PANTHER" id="PTHR43711:SF1">
    <property type="entry name" value="HISTIDINE KINASE 1"/>
    <property type="match status" value="1"/>
</dbReference>
<dbReference type="InterPro" id="IPR036890">
    <property type="entry name" value="HATPase_C_sf"/>
</dbReference>
<dbReference type="PANTHER" id="PTHR43711">
    <property type="entry name" value="TWO-COMPONENT HISTIDINE KINASE"/>
    <property type="match status" value="1"/>
</dbReference>
<dbReference type="CDD" id="cd00075">
    <property type="entry name" value="HATPase"/>
    <property type="match status" value="1"/>
</dbReference>
<evidence type="ECO:0000256" key="3">
    <source>
        <dbReference type="ARBA" id="ARBA00022553"/>
    </source>
</evidence>
<dbReference type="SUPFAM" id="SSF55781">
    <property type="entry name" value="GAF domain-like"/>
    <property type="match status" value="1"/>
</dbReference>
<evidence type="ECO:0000256" key="1">
    <source>
        <dbReference type="ARBA" id="ARBA00000085"/>
    </source>
</evidence>
<comment type="catalytic activity">
    <reaction evidence="1">
        <text>ATP + protein L-histidine = ADP + protein N-phospho-L-histidine.</text>
        <dbReference type="EC" id="2.7.13.3"/>
    </reaction>
</comment>
<dbReference type="SMART" id="SM00387">
    <property type="entry name" value="HATPase_c"/>
    <property type="match status" value="1"/>
</dbReference>
<dbReference type="Pfam" id="PF02518">
    <property type="entry name" value="HATPase_c"/>
    <property type="match status" value="1"/>
</dbReference>
<dbReference type="InterPro" id="IPR004358">
    <property type="entry name" value="Sig_transdc_His_kin-like_C"/>
</dbReference>
<dbReference type="PROSITE" id="PS50109">
    <property type="entry name" value="HIS_KIN"/>
    <property type="match status" value="1"/>
</dbReference>
<dbReference type="EMBL" id="NRSG01000138">
    <property type="protein sequence ID" value="MBK1659988.1"/>
    <property type="molecule type" value="Genomic_DNA"/>
</dbReference>
<dbReference type="Pfam" id="PF00512">
    <property type="entry name" value="HisKA"/>
    <property type="match status" value="1"/>
</dbReference>
<protein>
    <recommendedName>
        <fullName evidence="2">histidine kinase</fullName>
        <ecNumber evidence="2">2.7.13.3</ecNumber>
    </recommendedName>
</protein>
<keyword evidence="6" id="KW-0902">Two-component regulatory system</keyword>
<dbReference type="InterPro" id="IPR003594">
    <property type="entry name" value="HATPase_dom"/>
</dbReference>
<comment type="caution">
    <text evidence="8">The sequence shown here is derived from an EMBL/GenBank/DDBJ whole genome shotgun (WGS) entry which is preliminary data.</text>
</comment>
<dbReference type="Pfam" id="PF01590">
    <property type="entry name" value="GAF"/>
    <property type="match status" value="1"/>
</dbReference>
<keyword evidence="5 8" id="KW-0418">Kinase</keyword>
<keyword evidence="9" id="KW-1185">Reference proteome</keyword>
<dbReference type="GO" id="GO:0016301">
    <property type="term" value="F:kinase activity"/>
    <property type="evidence" value="ECO:0007669"/>
    <property type="project" value="UniProtKB-KW"/>
</dbReference>
<dbReference type="SUPFAM" id="SSF47384">
    <property type="entry name" value="Homodimeric domain of signal transducing histidine kinase"/>
    <property type="match status" value="1"/>
</dbReference>
<evidence type="ECO:0000256" key="4">
    <source>
        <dbReference type="ARBA" id="ARBA00022679"/>
    </source>
</evidence>
<organism evidence="8 9">
    <name type="scientific">Paracraurococcus ruber</name>
    <dbReference type="NCBI Taxonomy" id="77675"/>
    <lineage>
        <taxon>Bacteria</taxon>
        <taxon>Pseudomonadati</taxon>
        <taxon>Pseudomonadota</taxon>
        <taxon>Alphaproteobacteria</taxon>
        <taxon>Acetobacterales</taxon>
        <taxon>Roseomonadaceae</taxon>
        <taxon>Paracraurococcus</taxon>
    </lineage>
</organism>
<evidence type="ECO:0000256" key="2">
    <source>
        <dbReference type="ARBA" id="ARBA00012438"/>
    </source>
</evidence>
<dbReference type="InterPro" id="IPR050736">
    <property type="entry name" value="Sensor_HK_Regulatory"/>
</dbReference>
<dbReference type="InterPro" id="IPR036097">
    <property type="entry name" value="HisK_dim/P_sf"/>
</dbReference>
<dbReference type="Proteomes" id="UP000697995">
    <property type="component" value="Unassembled WGS sequence"/>
</dbReference>
<name>A0ABS1D0E0_9PROT</name>
<gene>
    <name evidence="8" type="ORF">CKO45_17300</name>
</gene>
<dbReference type="PRINTS" id="PR00344">
    <property type="entry name" value="BCTRLSENSOR"/>
</dbReference>
<dbReference type="SMART" id="SM00388">
    <property type="entry name" value="HisKA"/>
    <property type="match status" value="1"/>
</dbReference>
<dbReference type="RefSeq" id="WP_133222026.1">
    <property type="nucleotide sequence ID" value="NZ_NRSG01000138.1"/>
</dbReference>
<keyword evidence="4" id="KW-0808">Transferase</keyword>
<dbReference type="InterPro" id="IPR005467">
    <property type="entry name" value="His_kinase_dom"/>
</dbReference>
<keyword evidence="3" id="KW-0597">Phosphoprotein</keyword>
<dbReference type="SUPFAM" id="SSF55874">
    <property type="entry name" value="ATPase domain of HSP90 chaperone/DNA topoisomerase II/histidine kinase"/>
    <property type="match status" value="1"/>
</dbReference>
<evidence type="ECO:0000256" key="5">
    <source>
        <dbReference type="ARBA" id="ARBA00022777"/>
    </source>
</evidence>
<dbReference type="EC" id="2.7.13.3" evidence="2"/>
<sequence length="392" mass="42502">MTRDFSQDVAAVGDIKAVPTMLDIVCRATGMRFAAVARVTEDRWIACSVRDDIAFGLTPGGELQVETTFCHKIRQSGQAIVIDNVAQDATYCRHHTPSIYGLQSYISVPIRRADGSFFGTLCAIDPEPHRLNTPETIRMFELFADIIGYHLTAIDRLSASEETLLDERKVAALREQFIAVLGHDLRNPLAAIDSGTRLLLKTPLNDKATSLVGMIRSSVGRMAGLIDDVMDFARGRLGGGLSLNRKHDEPLETILRQVVAELQVSAPNRTIETEFDLPASVHCDGRRIAQLVSNLLGNALTHGAADRPVRVRAVVAGAELELSVANAGDPIPPAVLEGIFQPFARGTHRPDLGGLGLGLYIAHQIAQAHGGRIDVTSTAAETRFTFRMPLST</sequence>
<evidence type="ECO:0000313" key="8">
    <source>
        <dbReference type="EMBL" id="MBK1659988.1"/>
    </source>
</evidence>